<gene>
    <name evidence="2" type="ORF">EVAR_65338_1</name>
</gene>
<evidence type="ECO:0000313" key="3">
    <source>
        <dbReference type="Proteomes" id="UP000299102"/>
    </source>
</evidence>
<feature type="compositionally biased region" description="Polar residues" evidence="1">
    <location>
        <begin position="1"/>
        <end position="14"/>
    </location>
</feature>
<sequence>MGHESNTINSTQTIRGRARSKGAPAAAGGGAGPAAAYDAFGSRFGNQYRAAADGPTRKLELGNGPAAAAARRPPAAPRPAPAARFQLFIISRWWISLDEYPAPCARDTLPKC</sequence>
<evidence type="ECO:0000256" key="1">
    <source>
        <dbReference type="SAM" id="MobiDB-lite"/>
    </source>
</evidence>
<dbReference type="AlphaFoldDB" id="A0A4C1YRS6"/>
<feature type="region of interest" description="Disordered" evidence="1">
    <location>
        <begin position="1"/>
        <end position="33"/>
    </location>
</feature>
<dbReference type="Proteomes" id="UP000299102">
    <property type="component" value="Unassembled WGS sequence"/>
</dbReference>
<name>A0A4C1YRS6_EUMVA</name>
<keyword evidence="3" id="KW-1185">Reference proteome</keyword>
<comment type="caution">
    <text evidence="2">The sequence shown here is derived from an EMBL/GenBank/DDBJ whole genome shotgun (WGS) entry which is preliminary data.</text>
</comment>
<dbReference type="EMBL" id="BGZK01001387">
    <property type="protein sequence ID" value="GBP78828.1"/>
    <property type="molecule type" value="Genomic_DNA"/>
</dbReference>
<reference evidence="2 3" key="1">
    <citation type="journal article" date="2019" name="Commun. Biol.">
        <title>The bagworm genome reveals a unique fibroin gene that provides high tensile strength.</title>
        <authorList>
            <person name="Kono N."/>
            <person name="Nakamura H."/>
            <person name="Ohtoshi R."/>
            <person name="Tomita M."/>
            <person name="Numata K."/>
            <person name="Arakawa K."/>
        </authorList>
    </citation>
    <scope>NUCLEOTIDE SEQUENCE [LARGE SCALE GENOMIC DNA]</scope>
</reference>
<evidence type="ECO:0000313" key="2">
    <source>
        <dbReference type="EMBL" id="GBP78828.1"/>
    </source>
</evidence>
<accession>A0A4C1YRS6</accession>
<proteinExistence type="predicted"/>
<protein>
    <submittedName>
        <fullName evidence="2">Uncharacterized protein</fullName>
    </submittedName>
</protein>
<organism evidence="2 3">
    <name type="scientific">Eumeta variegata</name>
    <name type="common">Bagworm moth</name>
    <name type="synonym">Eumeta japonica</name>
    <dbReference type="NCBI Taxonomy" id="151549"/>
    <lineage>
        <taxon>Eukaryota</taxon>
        <taxon>Metazoa</taxon>
        <taxon>Ecdysozoa</taxon>
        <taxon>Arthropoda</taxon>
        <taxon>Hexapoda</taxon>
        <taxon>Insecta</taxon>
        <taxon>Pterygota</taxon>
        <taxon>Neoptera</taxon>
        <taxon>Endopterygota</taxon>
        <taxon>Lepidoptera</taxon>
        <taxon>Glossata</taxon>
        <taxon>Ditrysia</taxon>
        <taxon>Tineoidea</taxon>
        <taxon>Psychidae</taxon>
        <taxon>Oiketicinae</taxon>
        <taxon>Eumeta</taxon>
    </lineage>
</organism>
<feature type="region of interest" description="Disordered" evidence="1">
    <location>
        <begin position="55"/>
        <end position="79"/>
    </location>
</feature>